<keyword evidence="4" id="KW-0378">Hydrolase</keyword>
<name>A0A7W5CFE0_9MICO</name>
<feature type="region of interest" description="Disordered" evidence="2">
    <location>
        <begin position="125"/>
        <end position="150"/>
    </location>
</feature>
<dbReference type="InterPro" id="IPR023631">
    <property type="entry name" value="Amidase_dom"/>
</dbReference>
<gene>
    <name evidence="4" type="ORF">FHS07_000301</name>
</gene>
<sequence>MTELHEIPATDTAAALRRGDLSPREVAAHYLARIEGRRFLGAFAEVTADGALERADAVASSTSRGSLYGLPLADKDLVARAGVPTRYGSLARVDHVPTASDPLARALDAAGAVNLGKTATSEFGLTGYTEPRTAPPARDPWNPENGAGGSSGGAAVAVAAGLLPFAVASDGGGSIRIPAATVGVVGVKPSRGRLPLGSGFDSPDGLAVTGPLARTVADAALLLDALVGLAPFAYATRASGDGPFLTAATRAPGPLRLGVTTVSPWDDAEDIRLHPDARAALEAAVGALAGEGHVVDDVHWRPRGYAELFGVLWRASAARIPLSDADLEVVEPLTAWLVREGRGLAASDLLGALAAARVFERETITAFSRFDAVLTPALALPPQRVGWYDGHGPERTFAMQVEYAPYSSFVNVAGLPALVLPFTRDASGHPVSVQVVGRPGGEATILSLAAQLEAARGPMPHPPGWGI</sequence>
<reference evidence="4 5" key="1">
    <citation type="submission" date="2020-08" db="EMBL/GenBank/DDBJ databases">
        <title>Genomic Encyclopedia of Type Strains, Phase III (KMG-III): the genomes of soil and plant-associated and newly described type strains.</title>
        <authorList>
            <person name="Whitman W."/>
        </authorList>
    </citation>
    <scope>NUCLEOTIDE SEQUENCE [LARGE SCALE GENOMIC DNA]</scope>
    <source>
        <strain evidence="4 5">CECT 8356</strain>
    </source>
</reference>
<dbReference type="Pfam" id="PF01425">
    <property type="entry name" value="Amidase"/>
    <property type="match status" value="1"/>
</dbReference>
<dbReference type="PANTHER" id="PTHR11895:SF7">
    <property type="entry name" value="GLUTAMYL-TRNA(GLN) AMIDOTRANSFERASE SUBUNIT A, MITOCHONDRIAL"/>
    <property type="match status" value="1"/>
</dbReference>
<dbReference type="RefSeq" id="WP_183418146.1">
    <property type="nucleotide sequence ID" value="NZ_JACHXY010000001.1"/>
</dbReference>
<dbReference type="InterPro" id="IPR020556">
    <property type="entry name" value="Amidase_CS"/>
</dbReference>
<comment type="similarity">
    <text evidence="1">Belongs to the amidase family.</text>
</comment>
<dbReference type="Proteomes" id="UP000543579">
    <property type="component" value="Unassembled WGS sequence"/>
</dbReference>
<comment type="caution">
    <text evidence="4">The sequence shown here is derived from an EMBL/GenBank/DDBJ whole genome shotgun (WGS) entry which is preliminary data.</text>
</comment>
<protein>
    <submittedName>
        <fullName evidence="4">Amidase</fullName>
        <ecNumber evidence="4">3.5.1.4</ecNumber>
    </submittedName>
</protein>
<evidence type="ECO:0000256" key="1">
    <source>
        <dbReference type="ARBA" id="ARBA00009199"/>
    </source>
</evidence>
<dbReference type="EC" id="3.5.1.4" evidence="4"/>
<dbReference type="EMBL" id="JACHXY010000001">
    <property type="protein sequence ID" value="MBB3156617.1"/>
    <property type="molecule type" value="Genomic_DNA"/>
</dbReference>
<dbReference type="Gene3D" id="3.90.1300.10">
    <property type="entry name" value="Amidase signature (AS) domain"/>
    <property type="match status" value="1"/>
</dbReference>
<evidence type="ECO:0000313" key="4">
    <source>
        <dbReference type="EMBL" id="MBB3156617.1"/>
    </source>
</evidence>
<organism evidence="4 5">
    <name type="scientific">Microbacterium proteolyticum</name>
    <dbReference type="NCBI Taxonomy" id="1572644"/>
    <lineage>
        <taxon>Bacteria</taxon>
        <taxon>Bacillati</taxon>
        <taxon>Actinomycetota</taxon>
        <taxon>Actinomycetes</taxon>
        <taxon>Micrococcales</taxon>
        <taxon>Microbacteriaceae</taxon>
        <taxon>Microbacterium</taxon>
    </lineage>
</organism>
<dbReference type="PANTHER" id="PTHR11895">
    <property type="entry name" value="TRANSAMIDASE"/>
    <property type="match status" value="1"/>
</dbReference>
<dbReference type="SUPFAM" id="SSF75304">
    <property type="entry name" value="Amidase signature (AS) enzymes"/>
    <property type="match status" value="1"/>
</dbReference>
<accession>A0A7W5CFE0</accession>
<dbReference type="GO" id="GO:0004040">
    <property type="term" value="F:amidase activity"/>
    <property type="evidence" value="ECO:0007669"/>
    <property type="project" value="UniProtKB-EC"/>
</dbReference>
<dbReference type="PROSITE" id="PS00571">
    <property type="entry name" value="AMIDASES"/>
    <property type="match status" value="1"/>
</dbReference>
<evidence type="ECO:0000256" key="2">
    <source>
        <dbReference type="SAM" id="MobiDB-lite"/>
    </source>
</evidence>
<dbReference type="AlphaFoldDB" id="A0A7W5CFE0"/>
<dbReference type="InterPro" id="IPR000120">
    <property type="entry name" value="Amidase"/>
</dbReference>
<evidence type="ECO:0000313" key="5">
    <source>
        <dbReference type="Proteomes" id="UP000543579"/>
    </source>
</evidence>
<evidence type="ECO:0000259" key="3">
    <source>
        <dbReference type="Pfam" id="PF01425"/>
    </source>
</evidence>
<feature type="domain" description="Amidase" evidence="3">
    <location>
        <begin position="26"/>
        <end position="446"/>
    </location>
</feature>
<proteinExistence type="inferred from homology"/>
<dbReference type="InterPro" id="IPR036928">
    <property type="entry name" value="AS_sf"/>
</dbReference>